<dbReference type="Proteomes" id="UP000035548">
    <property type="component" value="Chromosome"/>
</dbReference>
<reference evidence="3" key="2">
    <citation type="submission" date="2015-05" db="EMBL/GenBank/DDBJ databases">
        <title>Complete genome sequence of Corynebacterium uterequi DSM 45634, isolated from the uterus of a maiden mare.</title>
        <authorList>
            <person name="Ruckert C."/>
            <person name="Albersmeier A."/>
            <person name="Winkler A."/>
            <person name="Tauch A."/>
        </authorList>
    </citation>
    <scope>NUCLEOTIDE SEQUENCE [LARGE SCALE GENOMIC DNA]</scope>
    <source>
        <strain evidence="3">DSM 45634</strain>
    </source>
</reference>
<keyword evidence="3" id="KW-1185">Reference proteome</keyword>
<dbReference type="RefSeq" id="WP_158408123.1">
    <property type="nucleotide sequence ID" value="NZ_CP011546.1"/>
</dbReference>
<dbReference type="STRING" id="1072256.CUTER_07935"/>
<reference evidence="2 3" key="1">
    <citation type="journal article" date="2015" name="Genome Announc.">
        <title>Virulence Factor Genes Detected in the Complete Genome Sequence of Corynebacterium uterequi DSM 45634, Isolated from the Uterus of a Maiden Mare.</title>
        <authorList>
            <person name="Ruckert C."/>
            <person name="Kriete M."/>
            <person name="Jaenicke S."/>
            <person name="Winkler A."/>
            <person name="Tauch A."/>
        </authorList>
    </citation>
    <scope>NUCLEOTIDE SEQUENCE [LARGE SCALE GENOMIC DNA]</scope>
    <source>
        <strain evidence="2 3">DSM 45634</strain>
    </source>
</reference>
<dbReference type="EMBL" id="CP011546">
    <property type="protein sequence ID" value="AKK11572.1"/>
    <property type="molecule type" value="Genomic_DNA"/>
</dbReference>
<proteinExistence type="predicted"/>
<gene>
    <name evidence="2" type="ORF">CUTER_07935</name>
</gene>
<dbReference type="PATRIC" id="fig|1072256.5.peg.1566"/>
<protein>
    <submittedName>
        <fullName evidence="2">Uncharacterized protein</fullName>
    </submittedName>
</protein>
<dbReference type="AlphaFoldDB" id="A0A0G3HK95"/>
<dbReference type="KEGG" id="cut:CUTER_07935"/>
<accession>A0A0G3HK95</accession>
<keyword evidence="1" id="KW-0812">Transmembrane</keyword>
<evidence type="ECO:0000313" key="3">
    <source>
        <dbReference type="Proteomes" id="UP000035548"/>
    </source>
</evidence>
<sequence length="56" mass="5587">MALMPLGMLAVGVVLDYGSAALAFGFLGGVAVVATGIMASPTLRRIPRLAKVTLAG</sequence>
<keyword evidence="1" id="KW-0472">Membrane</keyword>
<feature type="transmembrane region" description="Helical" evidence="1">
    <location>
        <begin position="20"/>
        <end position="39"/>
    </location>
</feature>
<evidence type="ECO:0000256" key="1">
    <source>
        <dbReference type="SAM" id="Phobius"/>
    </source>
</evidence>
<evidence type="ECO:0000313" key="2">
    <source>
        <dbReference type="EMBL" id="AKK11572.1"/>
    </source>
</evidence>
<name>A0A0G3HK95_9CORY</name>
<organism evidence="2 3">
    <name type="scientific">Corynebacterium uterequi</name>
    <dbReference type="NCBI Taxonomy" id="1072256"/>
    <lineage>
        <taxon>Bacteria</taxon>
        <taxon>Bacillati</taxon>
        <taxon>Actinomycetota</taxon>
        <taxon>Actinomycetes</taxon>
        <taxon>Mycobacteriales</taxon>
        <taxon>Corynebacteriaceae</taxon>
        <taxon>Corynebacterium</taxon>
    </lineage>
</organism>
<keyword evidence="1" id="KW-1133">Transmembrane helix</keyword>